<evidence type="ECO:0000256" key="4">
    <source>
        <dbReference type="ARBA" id="ARBA00023136"/>
    </source>
</evidence>
<gene>
    <name evidence="9" type="ORF">AVDCRST_MAG07-2713</name>
</gene>
<organism evidence="9">
    <name type="scientific">uncultured Frankineae bacterium</name>
    <dbReference type="NCBI Taxonomy" id="437475"/>
    <lineage>
        <taxon>Bacteria</taxon>
        <taxon>Bacillati</taxon>
        <taxon>Actinomycetota</taxon>
        <taxon>Actinomycetes</taxon>
        <taxon>Frankiales</taxon>
        <taxon>environmental samples</taxon>
    </lineage>
</organism>
<feature type="transmembrane region" description="Helical" evidence="6">
    <location>
        <begin position="516"/>
        <end position="536"/>
    </location>
</feature>
<evidence type="ECO:0000313" key="9">
    <source>
        <dbReference type="EMBL" id="CAA9346417.1"/>
    </source>
</evidence>
<accession>A0A6J4M078</accession>
<dbReference type="PANTHER" id="PTHR42829">
    <property type="entry name" value="NADH-UBIQUINONE OXIDOREDUCTASE CHAIN 5"/>
    <property type="match status" value="1"/>
</dbReference>
<evidence type="ECO:0000256" key="2">
    <source>
        <dbReference type="ARBA" id="ARBA00022692"/>
    </source>
</evidence>
<feature type="transmembrane region" description="Helical" evidence="6">
    <location>
        <begin position="140"/>
        <end position="160"/>
    </location>
</feature>
<feature type="domain" description="NADH:quinone oxidoreductase/Mrp antiporter transmembrane" evidence="7">
    <location>
        <begin position="191"/>
        <end position="477"/>
    </location>
</feature>
<dbReference type="GO" id="GO:0016020">
    <property type="term" value="C:membrane"/>
    <property type="evidence" value="ECO:0007669"/>
    <property type="project" value="UniProtKB-SubCell"/>
</dbReference>
<dbReference type="Pfam" id="PF00361">
    <property type="entry name" value="Proton_antipo_M"/>
    <property type="match status" value="1"/>
</dbReference>
<evidence type="ECO:0000256" key="5">
    <source>
        <dbReference type="RuleBase" id="RU000320"/>
    </source>
</evidence>
<evidence type="ECO:0000259" key="8">
    <source>
        <dbReference type="Pfam" id="PF00662"/>
    </source>
</evidence>
<name>A0A6J4M078_9ACTN</name>
<feature type="transmembrane region" description="Helical" evidence="6">
    <location>
        <begin position="659"/>
        <end position="679"/>
    </location>
</feature>
<feature type="transmembrane region" description="Helical" evidence="6">
    <location>
        <begin position="556"/>
        <end position="577"/>
    </location>
</feature>
<dbReference type="EMBL" id="CADCUB010000129">
    <property type="protein sequence ID" value="CAA9346417.1"/>
    <property type="molecule type" value="Genomic_DNA"/>
</dbReference>
<feature type="transmembrane region" description="Helical" evidence="6">
    <location>
        <begin position="302"/>
        <end position="320"/>
    </location>
</feature>
<feature type="transmembrane region" description="Helical" evidence="6">
    <location>
        <begin position="172"/>
        <end position="198"/>
    </location>
</feature>
<protein>
    <submittedName>
        <fullName evidence="9">NADH-ubiquinone oxidoreductase chain L</fullName>
        <ecNumber evidence="9">1.6.5.3</ecNumber>
    </submittedName>
</protein>
<reference evidence="9" key="1">
    <citation type="submission" date="2020-02" db="EMBL/GenBank/DDBJ databases">
        <authorList>
            <person name="Meier V. D."/>
        </authorList>
    </citation>
    <scope>NUCLEOTIDE SEQUENCE</scope>
    <source>
        <strain evidence="9">AVDCRST_MAG07</strain>
    </source>
</reference>
<evidence type="ECO:0000256" key="3">
    <source>
        <dbReference type="ARBA" id="ARBA00022989"/>
    </source>
</evidence>
<dbReference type="InterPro" id="IPR001750">
    <property type="entry name" value="ND/Mrp_TM"/>
</dbReference>
<dbReference type="InterPro" id="IPR018393">
    <property type="entry name" value="NADHpl_OxRdtase_5_subgr"/>
</dbReference>
<evidence type="ECO:0000259" key="7">
    <source>
        <dbReference type="Pfam" id="PF00361"/>
    </source>
</evidence>
<dbReference type="Pfam" id="PF00662">
    <property type="entry name" value="Proton_antipo_N"/>
    <property type="match status" value="1"/>
</dbReference>
<feature type="transmembrane region" description="Helical" evidence="6">
    <location>
        <begin position="467"/>
        <end position="485"/>
    </location>
</feature>
<dbReference type="PRINTS" id="PR01434">
    <property type="entry name" value="NADHDHGNASE5"/>
</dbReference>
<dbReference type="GO" id="GO:0042773">
    <property type="term" value="P:ATP synthesis coupled electron transport"/>
    <property type="evidence" value="ECO:0007669"/>
    <property type="project" value="InterPro"/>
</dbReference>
<evidence type="ECO:0000256" key="6">
    <source>
        <dbReference type="SAM" id="Phobius"/>
    </source>
</evidence>
<proteinExistence type="predicted"/>
<feature type="domain" description="NADH-Ubiquinone oxidoreductase (complex I) chain 5 N-terminal" evidence="8">
    <location>
        <begin position="123"/>
        <end position="173"/>
    </location>
</feature>
<dbReference type="AlphaFoldDB" id="A0A6J4M078"/>
<dbReference type="InterPro" id="IPR001516">
    <property type="entry name" value="Proton_antipo_N"/>
</dbReference>
<dbReference type="NCBIfam" id="NF005141">
    <property type="entry name" value="PRK06590.1"/>
    <property type="match status" value="1"/>
</dbReference>
<dbReference type="Gene3D" id="1.20.5.2700">
    <property type="match status" value="1"/>
</dbReference>
<dbReference type="EC" id="1.6.5.3" evidence="9"/>
<dbReference type="PRINTS" id="PR01435">
    <property type="entry name" value="NPOXDRDTASE5"/>
</dbReference>
<feature type="transmembrane region" description="Helical" evidence="6">
    <location>
        <begin position="235"/>
        <end position="256"/>
    </location>
</feature>
<comment type="subcellular location">
    <subcellularLocation>
        <location evidence="1">Endomembrane system</location>
        <topology evidence="1">Multi-pass membrane protein</topology>
    </subcellularLocation>
    <subcellularLocation>
        <location evidence="5">Membrane</location>
        <topology evidence="5">Multi-pass membrane protein</topology>
    </subcellularLocation>
</comment>
<feature type="transmembrane region" description="Helical" evidence="6">
    <location>
        <begin position="204"/>
        <end position="223"/>
    </location>
</feature>
<dbReference type="GO" id="GO:0003954">
    <property type="term" value="F:NADH dehydrogenase activity"/>
    <property type="evidence" value="ECO:0007669"/>
    <property type="project" value="TreeGrafter"/>
</dbReference>
<sequence>MSLLLAAGPASEPAAAPASELAAAAASQLAAAPATWLATDAPAEGLPTGDYLAAAGTHTLLWLLIALPLAGAAVLLLGGRRTNSWGPYLAIAACAGSFLLAVVSLFALLGLEERTAQLELFSWVPVGELQVDFGLLLDPLSATFTLLITGVGLLIHVYSLGYMAHDPRRRLFFGYLNLFVAAMLVLVLGDSYLALFLGWEGVGLASYLLISFWFYVPAYATAAKKAFIMNRVGDVGLLIAMFIMFATLGTTQFAGVFAEAELLTAGTATAIGLLLLLGACGKSGQFPLHTWLPDAMAGPTPVSALIHAATMVTAGVYLIARSLPLYEVSETARLVVGIVGVVTLVIGAVIGCAYDDIKKVLAYSTVSQIGYMFLAVAIPGAAAVAILHLLTHGFFKACMFLSAGSVMHGMDDQVDMRRFGGLRTKMPVTFACMTAGYLAIIGFPLLSGFYSKDLIIEAALDQGGLRGWLFGLTAIAIAGVTAFYMTRMMIMTFFGAPRWTEGVHPHESPAVMTGPMVLLAVGSVVSGFLLVNVFPLQEFLAPVLGSEEADHVLPPIVVSIIVTLVSAAGALVAYAMYFRKPVPTTAPVAVSPLTVAARRNLYFDALNENLLMRPGQYLTRALVFADNRGIDGAVHGLAAGIGGGSGRLRRVQNGFVRSYALSMFGGALLVVAALLLVRIGA</sequence>
<feature type="transmembrane region" description="Helical" evidence="6">
    <location>
        <begin position="332"/>
        <end position="353"/>
    </location>
</feature>
<feature type="transmembrane region" description="Helical" evidence="6">
    <location>
        <begin position="53"/>
        <end position="77"/>
    </location>
</feature>
<keyword evidence="9" id="KW-0830">Ubiquinone</keyword>
<dbReference type="GO" id="GO:0015990">
    <property type="term" value="P:electron transport coupled proton transport"/>
    <property type="evidence" value="ECO:0007669"/>
    <property type="project" value="TreeGrafter"/>
</dbReference>
<dbReference type="GO" id="GO:0008137">
    <property type="term" value="F:NADH dehydrogenase (ubiquinone) activity"/>
    <property type="evidence" value="ECO:0007669"/>
    <property type="project" value="InterPro"/>
</dbReference>
<dbReference type="NCBIfam" id="TIGR01974">
    <property type="entry name" value="NDH_I_L"/>
    <property type="match status" value="1"/>
</dbReference>
<dbReference type="InterPro" id="IPR003945">
    <property type="entry name" value="NU5C-like"/>
</dbReference>
<keyword evidence="9" id="KW-0560">Oxidoreductase</keyword>
<evidence type="ECO:0000256" key="1">
    <source>
        <dbReference type="ARBA" id="ARBA00004127"/>
    </source>
</evidence>
<keyword evidence="2 5" id="KW-0812">Transmembrane</keyword>
<keyword evidence="4 6" id="KW-0472">Membrane</keyword>
<dbReference type="GO" id="GO:0012505">
    <property type="term" value="C:endomembrane system"/>
    <property type="evidence" value="ECO:0007669"/>
    <property type="project" value="UniProtKB-SubCell"/>
</dbReference>
<dbReference type="PANTHER" id="PTHR42829:SF2">
    <property type="entry name" value="NADH-UBIQUINONE OXIDOREDUCTASE CHAIN 5"/>
    <property type="match status" value="1"/>
</dbReference>
<keyword evidence="3 6" id="KW-1133">Transmembrane helix</keyword>
<feature type="transmembrane region" description="Helical" evidence="6">
    <location>
        <begin position="89"/>
        <end position="111"/>
    </location>
</feature>
<feature type="transmembrane region" description="Helical" evidence="6">
    <location>
        <begin position="428"/>
        <end position="447"/>
    </location>
</feature>